<organism evidence="1">
    <name type="scientific">Pakpunavirus sp</name>
    <dbReference type="NCBI Taxonomy" id="2833053"/>
    <lineage>
        <taxon>Viruses</taxon>
        <taxon>Duplodnaviria</taxon>
        <taxon>Heunggongvirae</taxon>
        <taxon>Uroviricota</taxon>
        <taxon>Caudoviricetes</taxon>
        <taxon>Vandenendeviridae</taxon>
        <taxon>Skurskavirinae</taxon>
        <taxon>Pakpunavirus</taxon>
    </lineage>
</organism>
<evidence type="ECO:0000313" key="1">
    <source>
        <dbReference type="EMBL" id="XDI97864.1"/>
    </source>
</evidence>
<reference evidence="1" key="1">
    <citation type="submission" date="2024-06" db="EMBL/GenBank/DDBJ databases">
        <authorList>
            <person name="Agudelo-Romero P."/>
            <person name="Caparros-Martin J.A."/>
            <person name="Sharma A."/>
            <person name="Saladie M."/>
            <person name="Stick S.M."/>
            <person name="O'Gara F."/>
        </authorList>
    </citation>
    <scope>NUCLEOTIDE SEQUENCE</scope>
    <source>
        <strain evidence="1">VContig2</strain>
    </source>
</reference>
<accession>A0AB39C0K5</accession>
<dbReference type="EMBL" id="PP986816">
    <property type="protein sequence ID" value="XDI97864.1"/>
    <property type="molecule type" value="Genomic_DNA"/>
</dbReference>
<sequence>MLLPHQQGRYRMPPQCLRSARHANPSAAHQSNLTGTAEVWPQQCLCKHLAGRQLARTGRIGLAATHVASRDRLARDAGFRCPIQRPCCSFPRDFCPCLHNRSGNLGKRRQRLGVQPGVSHQHRAGLLVFGGPVGPQQAVDLRDGDVIGHDLFLRSFIEQLGQFGALCAVVEGDALLGQLGLDVIDAKAMGRFAASASCLRLAISIFRLELDIDDLKALAAQFGLALARHRVFFVCNLLLGHFILQRTGRAGARPYRLLGCVTDGDHASARLHAVDEHVPVGTGCQLGVGRGLAAVGDVPCVALEAQTEAVVGLERGFDALLAVAGLDAGDHVAAVVDDRGGVGQAEDLLLVRRASFVQRRGIGDDHRATQNVDDIDRLAVEQLRGVGQVLADQLVEDLAGHHLCHEQAGGVAELGVSAVDRAVGHASSGGHVVGGAGHVADRGNQGGDGSVQLVGHDGFGQVAGDDLQRLGRVLLNPRQLGRLPEDRAEAASDLDAVGLNLRERGGGLGVVGGVAVDATLSRVQTSPQGFLQEVAIDALRGQADRAIRRGVELLDHLGDGFDGGVLQVLVEHLHVGQCHWLFPLTRSGFGR</sequence>
<protein>
    <submittedName>
        <fullName evidence="1">Uncharacterized protein</fullName>
    </submittedName>
</protein>
<proteinExistence type="predicted"/>
<name>A0AB39C0K5_9CAUD</name>